<dbReference type="AlphaFoldDB" id="A0A7Z0DWK1"/>
<comment type="caution">
    <text evidence="1">The sequence shown here is derived from an EMBL/GenBank/DDBJ whole genome shotgun (WGS) entry which is preliminary data.</text>
</comment>
<reference evidence="1 2" key="1">
    <citation type="submission" date="2020-07" db="EMBL/GenBank/DDBJ databases">
        <title>Genomic Encyclopedia of Type Strains, Phase IV (KMG-V): Genome sequencing to study the core and pangenomes of soil and plant-associated prokaryotes.</title>
        <authorList>
            <person name="Whitman W."/>
        </authorList>
    </citation>
    <scope>NUCLEOTIDE SEQUENCE [LARGE SCALE GENOMIC DNA]</scope>
    <source>
        <strain evidence="1 2">SEMIA 4052</strain>
    </source>
</reference>
<organism evidence="1 2">
    <name type="scientific">Rhizobium leguminosarum</name>
    <dbReference type="NCBI Taxonomy" id="384"/>
    <lineage>
        <taxon>Bacteria</taxon>
        <taxon>Pseudomonadati</taxon>
        <taxon>Pseudomonadota</taxon>
        <taxon>Alphaproteobacteria</taxon>
        <taxon>Hyphomicrobiales</taxon>
        <taxon>Rhizobiaceae</taxon>
        <taxon>Rhizobium/Agrobacterium group</taxon>
        <taxon>Rhizobium</taxon>
    </lineage>
</organism>
<dbReference type="Proteomes" id="UP000535276">
    <property type="component" value="Unassembled WGS sequence"/>
</dbReference>
<evidence type="ECO:0000313" key="2">
    <source>
        <dbReference type="Proteomes" id="UP000535276"/>
    </source>
</evidence>
<evidence type="ECO:0000313" key="1">
    <source>
        <dbReference type="EMBL" id="NYJ10408.1"/>
    </source>
</evidence>
<gene>
    <name evidence="1" type="ORF">GGI64_001455</name>
</gene>
<name>A0A7Z0DWK1_RHILE</name>
<sequence length="37" mass="4384">MRPRSSIPLYTGNPWFMPAVIQTYRMQDRIALCRASR</sequence>
<proteinExistence type="predicted"/>
<dbReference type="EMBL" id="JACBZV010000002">
    <property type="protein sequence ID" value="NYJ10408.1"/>
    <property type="molecule type" value="Genomic_DNA"/>
</dbReference>
<protein>
    <submittedName>
        <fullName evidence="1">Uncharacterized protein</fullName>
    </submittedName>
</protein>
<accession>A0A7Z0DWK1</accession>